<reference evidence="2 3" key="1">
    <citation type="submission" date="2017-05" db="EMBL/GenBank/DDBJ databases">
        <title>Genome Analysis of Maritalea myrionectae HL2708#5.</title>
        <authorList>
            <consortium name="Cotde Inc.-PKNU"/>
            <person name="Jang D."/>
            <person name="Oh H.-M."/>
        </authorList>
    </citation>
    <scope>NUCLEOTIDE SEQUENCE [LARGE SCALE GENOMIC DNA]</scope>
    <source>
        <strain evidence="2 3">HL2708#5</strain>
    </source>
</reference>
<dbReference type="RefSeq" id="WP_117396081.1">
    <property type="nucleotide sequence ID" value="NZ_CP021330.1"/>
</dbReference>
<keyword evidence="3" id="KW-1185">Reference proteome</keyword>
<sequence length="213" mass="24804">MSLVEETEQTMVYRMFHKKQEMYSYETERLDGDLNKVYLLDTTEDGGRRIDPFDRYAGRPIDPTYLPTKVKFGGPKREITDVYMAGAYLVSEKFKVVVDELEPETHQFFPVELFWSDGSSAGQRYWFFPCNRLDTVDEEKTTKNRRGKLWHPGRDFENDGQFVFNRNQINGHHIWIDKFMVGIIGILMSNQMHDALLAAGVTGMGFNAFEETD</sequence>
<dbReference type="EMBL" id="CP021330">
    <property type="protein sequence ID" value="AVX05012.1"/>
    <property type="molecule type" value="Genomic_DNA"/>
</dbReference>
<name>A0A2R4MG72_9HYPH</name>
<proteinExistence type="predicted"/>
<dbReference type="Pfam" id="PF07791">
    <property type="entry name" value="Imm11"/>
    <property type="match status" value="1"/>
</dbReference>
<evidence type="ECO:0000313" key="3">
    <source>
        <dbReference type="Proteomes" id="UP000258927"/>
    </source>
</evidence>
<dbReference type="Proteomes" id="UP000258927">
    <property type="component" value="Chromosome"/>
</dbReference>
<dbReference type="KEGG" id="mmyr:MXMO3_02500"/>
<protein>
    <recommendedName>
        <fullName evidence="1">Immunity MXAN-0049 protein domain-containing protein</fullName>
    </recommendedName>
</protein>
<gene>
    <name evidence="2" type="ORF">MXMO3_02500</name>
</gene>
<accession>A0A2R4MG72</accession>
<dbReference type="InterPro" id="IPR012433">
    <property type="entry name" value="Imm11"/>
</dbReference>
<dbReference type="AlphaFoldDB" id="A0A2R4MG72"/>
<evidence type="ECO:0000313" key="2">
    <source>
        <dbReference type="EMBL" id="AVX05012.1"/>
    </source>
</evidence>
<organism evidence="2 3">
    <name type="scientific">Maritalea myrionectae</name>
    <dbReference type="NCBI Taxonomy" id="454601"/>
    <lineage>
        <taxon>Bacteria</taxon>
        <taxon>Pseudomonadati</taxon>
        <taxon>Pseudomonadota</taxon>
        <taxon>Alphaproteobacteria</taxon>
        <taxon>Hyphomicrobiales</taxon>
        <taxon>Devosiaceae</taxon>
        <taxon>Maritalea</taxon>
    </lineage>
</organism>
<feature type="domain" description="Immunity MXAN-0049 protein" evidence="1">
    <location>
        <begin position="52"/>
        <end position="209"/>
    </location>
</feature>
<evidence type="ECO:0000259" key="1">
    <source>
        <dbReference type="Pfam" id="PF07791"/>
    </source>
</evidence>